<evidence type="ECO:0000313" key="2">
    <source>
        <dbReference type="Proteomes" id="UP000588068"/>
    </source>
</evidence>
<comment type="caution">
    <text evidence="1">The sequence shown here is derived from an EMBL/GenBank/DDBJ whole genome shotgun (WGS) entry which is preliminary data.</text>
</comment>
<dbReference type="Proteomes" id="UP000588068">
    <property type="component" value="Unassembled WGS sequence"/>
</dbReference>
<dbReference type="GO" id="GO:0006508">
    <property type="term" value="P:proteolysis"/>
    <property type="evidence" value="ECO:0007669"/>
    <property type="project" value="UniProtKB-KW"/>
</dbReference>
<keyword evidence="2" id="KW-1185">Reference proteome</keyword>
<sequence length="301" mass="32200">MLRQALFAASLLACSTGICEPGETVSDPPPDDARPLFAAPTERDRVGRIVAPVMINGQGPFNLLVDTGANSTTVSGALARRLGLAYSADSQIIVNGVTGRALMPAASIDRLQAGALVLTNQRVPVIESNVMANADGILGVAALTDKQLIVDFRYNRVTLGYSQKLPPYFITVKAKRLPSGLLVAPAMVGRVRALAVIDTGAERTLGNRSLQTALKKAGRPITDVTVFGTTLDVSTGDLSAVQTIRMGEVRINNTHVAFGDFHVFDIWDLDDRPAIILGMDVIGRVDIFAIDFRRMEIGFRS</sequence>
<dbReference type="GO" id="GO:0004190">
    <property type="term" value="F:aspartic-type endopeptidase activity"/>
    <property type="evidence" value="ECO:0007669"/>
    <property type="project" value="InterPro"/>
</dbReference>
<reference evidence="1 2" key="1">
    <citation type="submission" date="2020-08" db="EMBL/GenBank/DDBJ databases">
        <title>Genomic Encyclopedia of Type Strains, Phase IV (KMG-IV): sequencing the most valuable type-strain genomes for metagenomic binning, comparative biology and taxonomic classification.</title>
        <authorList>
            <person name="Goeker M."/>
        </authorList>
    </citation>
    <scope>NUCLEOTIDE SEQUENCE [LARGE SCALE GENOMIC DNA]</scope>
    <source>
        <strain evidence="1 2">DSM 26723</strain>
    </source>
</reference>
<keyword evidence="1" id="KW-0645">Protease</keyword>
<evidence type="ECO:0000313" key="1">
    <source>
        <dbReference type="EMBL" id="MBB6094579.1"/>
    </source>
</evidence>
<dbReference type="EMBL" id="JACHHZ010000004">
    <property type="protein sequence ID" value="MBB6094579.1"/>
    <property type="molecule type" value="Genomic_DNA"/>
</dbReference>
<dbReference type="InterPro" id="IPR001969">
    <property type="entry name" value="Aspartic_peptidase_AS"/>
</dbReference>
<dbReference type="Gene3D" id="2.40.70.10">
    <property type="entry name" value="Acid Proteases"/>
    <property type="match status" value="2"/>
</dbReference>
<keyword evidence="1" id="KW-0378">Hydrolase</keyword>
<dbReference type="RefSeq" id="WP_184333992.1">
    <property type="nucleotide sequence ID" value="NZ_JACHHZ010000004.1"/>
</dbReference>
<protein>
    <submittedName>
        <fullName evidence="1">Putative aspartyl protease</fullName>
    </submittedName>
</protein>
<organism evidence="1 2">
    <name type="scientific">Povalibacter uvarum</name>
    <dbReference type="NCBI Taxonomy" id="732238"/>
    <lineage>
        <taxon>Bacteria</taxon>
        <taxon>Pseudomonadati</taxon>
        <taxon>Pseudomonadota</taxon>
        <taxon>Gammaproteobacteria</taxon>
        <taxon>Steroidobacterales</taxon>
        <taxon>Steroidobacteraceae</taxon>
        <taxon>Povalibacter</taxon>
    </lineage>
</organism>
<dbReference type="PROSITE" id="PS00141">
    <property type="entry name" value="ASP_PROTEASE"/>
    <property type="match status" value="1"/>
</dbReference>
<dbReference type="Pfam" id="PF13650">
    <property type="entry name" value="Asp_protease_2"/>
    <property type="match status" value="2"/>
</dbReference>
<dbReference type="InterPro" id="IPR021109">
    <property type="entry name" value="Peptidase_aspartic_dom_sf"/>
</dbReference>
<dbReference type="AlphaFoldDB" id="A0A841HQH8"/>
<accession>A0A841HQH8</accession>
<proteinExistence type="predicted"/>
<dbReference type="CDD" id="cd05483">
    <property type="entry name" value="retropepsin_like_bacteria"/>
    <property type="match status" value="1"/>
</dbReference>
<name>A0A841HQH8_9GAMM</name>
<dbReference type="InterPro" id="IPR034122">
    <property type="entry name" value="Retropepsin-like_bacterial"/>
</dbReference>
<dbReference type="SUPFAM" id="SSF50630">
    <property type="entry name" value="Acid proteases"/>
    <property type="match status" value="2"/>
</dbReference>
<gene>
    <name evidence="1" type="ORF">HNQ60_003466</name>
</gene>